<evidence type="ECO:0000259" key="7">
    <source>
        <dbReference type="PROSITE" id="PS51096"/>
    </source>
</evidence>
<dbReference type="PANTHER" id="PTHR32071">
    <property type="entry name" value="TRANSCRIPTIONAL REGULATORY PROTEIN"/>
    <property type="match status" value="1"/>
</dbReference>
<dbReference type="InterPro" id="IPR025662">
    <property type="entry name" value="Sigma_54_int_dom_ATP-bd_1"/>
</dbReference>
<feature type="domain" description="PRD" evidence="8">
    <location>
        <begin position="434"/>
        <end position="539"/>
    </location>
</feature>
<dbReference type="InterPro" id="IPR036390">
    <property type="entry name" value="WH_DNA-bd_sf"/>
</dbReference>
<accession>A0A1I2K844</accession>
<feature type="domain" description="Sigma-54 factor interaction" evidence="6">
    <location>
        <begin position="82"/>
        <end position="314"/>
    </location>
</feature>
<dbReference type="CDD" id="cd00006">
    <property type="entry name" value="PTS_IIA_man"/>
    <property type="match status" value="1"/>
</dbReference>
<evidence type="ECO:0000256" key="4">
    <source>
        <dbReference type="ARBA" id="ARBA00022840"/>
    </source>
</evidence>
<dbReference type="Gene3D" id="3.40.50.300">
    <property type="entry name" value="P-loop containing nucleotide triphosphate hydrolases"/>
    <property type="match status" value="1"/>
</dbReference>
<dbReference type="PROSITE" id="PS00676">
    <property type="entry name" value="SIGMA54_INTERACT_2"/>
    <property type="match status" value="1"/>
</dbReference>
<dbReference type="InterPro" id="IPR036388">
    <property type="entry name" value="WH-like_DNA-bd_sf"/>
</dbReference>
<dbReference type="SUPFAM" id="SSF52540">
    <property type="entry name" value="P-loop containing nucleoside triphosphate hydrolases"/>
    <property type="match status" value="1"/>
</dbReference>
<dbReference type="AlphaFoldDB" id="A0A1I2K844"/>
<proteinExistence type="predicted"/>
<keyword evidence="5" id="KW-0238">DNA-binding</keyword>
<gene>
    <name evidence="9" type="ORF">SAMN04488025_10158</name>
</gene>
<evidence type="ECO:0000256" key="3">
    <source>
        <dbReference type="ARBA" id="ARBA00022777"/>
    </source>
</evidence>
<evidence type="ECO:0000313" key="9">
    <source>
        <dbReference type="EMBL" id="SFF63302.1"/>
    </source>
</evidence>
<dbReference type="GO" id="GO:0006355">
    <property type="term" value="P:regulation of DNA-templated transcription"/>
    <property type="evidence" value="ECO:0007669"/>
    <property type="project" value="InterPro"/>
</dbReference>
<keyword evidence="1" id="KW-0808">Transferase</keyword>
<keyword evidence="3" id="KW-0418">Kinase</keyword>
<keyword evidence="4" id="KW-0067">ATP-binding</keyword>
<dbReference type="InterPro" id="IPR036634">
    <property type="entry name" value="PRD_sf"/>
</dbReference>
<dbReference type="GO" id="GO:0003677">
    <property type="term" value="F:DNA binding"/>
    <property type="evidence" value="ECO:0007669"/>
    <property type="project" value="UniProtKB-KW"/>
</dbReference>
<dbReference type="SUPFAM" id="SSF46785">
    <property type="entry name" value="Winged helix' DNA-binding domain"/>
    <property type="match status" value="1"/>
</dbReference>
<protein>
    <submittedName>
        <fullName evidence="9">Transcriptional regulatory protein LevR, contains PRD, AAA+ and EIIA domains</fullName>
    </submittedName>
</protein>
<evidence type="ECO:0000256" key="2">
    <source>
        <dbReference type="ARBA" id="ARBA00022741"/>
    </source>
</evidence>
<dbReference type="CDD" id="cd00009">
    <property type="entry name" value="AAA"/>
    <property type="match status" value="1"/>
</dbReference>
<feature type="domain" description="PTS EIIA type-4" evidence="7">
    <location>
        <begin position="541"/>
        <end position="673"/>
    </location>
</feature>
<reference evidence="9 10" key="1">
    <citation type="submission" date="2016-10" db="EMBL/GenBank/DDBJ databases">
        <authorList>
            <person name="de Groot N.N."/>
        </authorList>
    </citation>
    <scope>NUCLEOTIDE SEQUENCE [LARGE SCALE GENOMIC DNA]</scope>
    <source>
        <strain evidence="9 10">DSM 44945</strain>
    </source>
</reference>
<dbReference type="PROSITE" id="PS00675">
    <property type="entry name" value="SIGMA54_INTERACT_1"/>
    <property type="match status" value="1"/>
</dbReference>
<dbReference type="GO" id="GO:0016301">
    <property type="term" value="F:kinase activity"/>
    <property type="evidence" value="ECO:0007669"/>
    <property type="project" value="UniProtKB-KW"/>
</dbReference>
<keyword evidence="10" id="KW-1185">Reference proteome</keyword>
<dbReference type="InterPro" id="IPR027417">
    <property type="entry name" value="P-loop_NTPase"/>
</dbReference>
<evidence type="ECO:0000313" key="10">
    <source>
        <dbReference type="Proteomes" id="UP000198661"/>
    </source>
</evidence>
<dbReference type="Proteomes" id="UP000198661">
    <property type="component" value="Unassembled WGS sequence"/>
</dbReference>
<dbReference type="RefSeq" id="WP_092035331.1">
    <property type="nucleotide sequence ID" value="NZ_FOOK01000001.1"/>
</dbReference>
<dbReference type="PROSITE" id="PS51096">
    <property type="entry name" value="PTS_EIIA_TYPE_4"/>
    <property type="match status" value="1"/>
</dbReference>
<dbReference type="Pfam" id="PF00158">
    <property type="entry name" value="Sigma54_activat"/>
    <property type="match status" value="1"/>
</dbReference>
<dbReference type="Gene3D" id="1.10.10.10">
    <property type="entry name" value="Winged helix-like DNA-binding domain superfamily/Winged helix DNA-binding domain"/>
    <property type="match status" value="1"/>
</dbReference>
<dbReference type="InterPro" id="IPR025943">
    <property type="entry name" value="Sigma_54_int_dom_ATP-bd_2"/>
</dbReference>
<dbReference type="PANTHER" id="PTHR32071:SF38">
    <property type="entry name" value="PSP OPERON TRANSCRIPTIONAL ACTIVATOR"/>
    <property type="match status" value="1"/>
</dbReference>
<dbReference type="InterPro" id="IPR002078">
    <property type="entry name" value="Sigma_54_int"/>
</dbReference>
<dbReference type="GO" id="GO:0016020">
    <property type="term" value="C:membrane"/>
    <property type="evidence" value="ECO:0007669"/>
    <property type="project" value="InterPro"/>
</dbReference>
<evidence type="ECO:0000256" key="5">
    <source>
        <dbReference type="ARBA" id="ARBA00023125"/>
    </source>
</evidence>
<dbReference type="SUPFAM" id="SSF53062">
    <property type="entry name" value="PTS system fructose IIA component-like"/>
    <property type="match status" value="1"/>
</dbReference>
<evidence type="ECO:0000256" key="1">
    <source>
        <dbReference type="ARBA" id="ARBA00022679"/>
    </source>
</evidence>
<dbReference type="InterPro" id="IPR036662">
    <property type="entry name" value="PTS_EIIA_man-typ_sf"/>
</dbReference>
<dbReference type="Gene3D" id="3.40.50.510">
    <property type="entry name" value="Phosphotransferase system, mannose-type IIA component"/>
    <property type="match status" value="1"/>
</dbReference>
<dbReference type="STRING" id="201973.SAMN04488025_10158"/>
<dbReference type="InterPro" id="IPR033887">
    <property type="entry name" value="PTS_IIA_man"/>
</dbReference>
<dbReference type="PROSITE" id="PS51372">
    <property type="entry name" value="PRD_2"/>
    <property type="match status" value="2"/>
</dbReference>
<evidence type="ECO:0000259" key="6">
    <source>
        <dbReference type="PROSITE" id="PS50045"/>
    </source>
</evidence>
<dbReference type="OrthoDB" id="9813147at2"/>
<feature type="domain" description="PRD" evidence="8">
    <location>
        <begin position="786"/>
        <end position="891"/>
    </location>
</feature>
<dbReference type="GO" id="GO:0005524">
    <property type="term" value="F:ATP binding"/>
    <property type="evidence" value="ECO:0007669"/>
    <property type="project" value="UniProtKB-KW"/>
</dbReference>
<dbReference type="PROSITE" id="PS50045">
    <property type="entry name" value="SIGMA54_INTERACT_4"/>
    <property type="match status" value="1"/>
</dbReference>
<keyword evidence="2" id="KW-0547">Nucleotide-binding</keyword>
<dbReference type="InterPro" id="IPR004701">
    <property type="entry name" value="PTS_EIIA_man-typ"/>
</dbReference>
<dbReference type="GO" id="GO:0009401">
    <property type="term" value="P:phosphoenolpyruvate-dependent sugar phosphotransferase system"/>
    <property type="evidence" value="ECO:0007669"/>
    <property type="project" value="InterPro"/>
</dbReference>
<dbReference type="Pfam" id="PF00874">
    <property type="entry name" value="PRD"/>
    <property type="match status" value="2"/>
</dbReference>
<dbReference type="SUPFAM" id="SSF63520">
    <property type="entry name" value="PTS-regulatory domain, PRD"/>
    <property type="match status" value="2"/>
</dbReference>
<dbReference type="Pfam" id="PF03610">
    <property type="entry name" value="EIIA-man"/>
    <property type="match status" value="1"/>
</dbReference>
<dbReference type="SMART" id="SM00382">
    <property type="entry name" value="AAA"/>
    <property type="match status" value="1"/>
</dbReference>
<dbReference type="InterPro" id="IPR011608">
    <property type="entry name" value="PRD"/>
</dbReference>
<dbReference type="Gene3D" id="1.10.1790.10">
    <property type="entry name" value="PRD domain"/>
    <property type="match status" value="2"/>
</dbReference>
<sequence>MKRKEFIFEKLREMDMGTEGISAGELAKRLGLNRANVSRELNALWREGKVRKQPGRPVRFSVSEPPVADCRAFASSTILDRLAETCDSLRTACEQGKAAVLYPGGMHMLLLGETGVGKSMFAECLHRYAVEVGKMAENAPFVPFNCADYANNPQLLLGQLFGIQKGAFTGAREQRGLLEIANGGILFLDEVHRLPGEGQEMLFTFIDKGCFRRLGETEAERTARVLLIAATTESPGSSLLKSFTRRIPMVIELPPLRERSAEERYRLITGFFKEEALRLGREISVSPDVIRALLHYPCPNNVGQLKVDIQLLCAKAFADHVSAKKERVRIDFPDLPPRVKEGLILSTSRREEVSLHEGWYVFHPGGREEAFVIAQPDPKQTVYEKIEKRYRELKARGVADDELDLLMEIDIENYFTHYLKRMSRSVKEGGPARIVRPEILQLAGEILKYAGEKLGRKFDEEVLQSLALHIQTSADRIQKGGKIVHPRLNQVRRKYKAAFVAAIDCLKKIEDRLNIDLPIDEAGFLALFFVLDPPEGKEAEQVQILVLAHGDGIASAMAGVANRLLGTRHASAVDIPLTMSPEEAYERVKEQIRQTASGVLLLVDMGSLVRFDEKLADELNIPVKTIPMVSTLHVLEATRMAMLGCPLEQIYDDLKRLTPYDAELATVASRDDPPVKGAIVTACVAGNAVAIQKVLEKYLHFNRRWLDIIPLQAADPRDLMRRLSRIERKRNLLCVVSDCCLGGEIPQFRVDEVLNLKAIDQIQYFIDTEETYLKMAETLRNHLRRVAPAQVVSDVRRCLNRVQARLKISIPTGDLVGVVLHACCMVDRLVSGDDSVSFKNKRQYIRERFPVYQTVRDVFRTLEEIYRIKLSDDEICYLISFLDGAKRTHTQ</sequence>
<organism evidence="9 10">
    <name type="scientific">Planifilum fulgidum</name>
    <dbReference type="NCBI Taxonomy" id="201973"/>
    <lineage>
        <taxon>Bacteria</taxon>
        <taxon>Bacillati</taxon>
        <taxon>Bacillota</taxon>
        <taxon>Bacilli</taxon>
        <taxon>Bacillales</taxon>
        <taxon>Thermoactinomycetaceae</taxon>
        <taxon>Planifilum</taxon>
    </lineage>
</organism>
<evidence type="ECO:0000259" key="8">
    <source>
        <dbReference type="PROSITE" id="PS51372"/>
    </source>
</evidence>
<dbReference type="EMBL" id="FOOK01000001">
    <property type="protein sequence ID" value="SFF63302.1"/>
    <property type="molecule type" value="Genomic_DNA"/>
</dbReference>
<dbReference type="InterPro" id="IPR003593">
    <property type="entry name" value="AAA+_ATPase"/>
</dbReference>
<name>A0A1I2K844_9BACL</name>